<sequence length="247" mass="27738">MMKPSSRVGIFWSLAIVLIGTDSPALLAQQADRDLLEAIEVAGRRQAHEIQSARVVFKYRNGGAREQLSGPKVDAAIEKLRRAMVRKEIHCHLIGYNIVGAAMIGSALKSQRRPNRLSFTGSLQASEEFAAYLSRRSGRYCEQWECLLRTIAKLTVGNRSNRKESRQIKRGPKPYRATAVSPKVDQDPGGYNELEIKLVPFNPDPFSFPRSTCQIVANYPSWRNRREACSDINSCASEDNFDAMLYS</sequence>
<dbReference type="Proteomes" id="UP000238322">
    <property type="component" value="Unassembled WGS sequence"/>
</dbReference>
<dbReference type="OrthoDB" id="290144at2"/>
<dbReference type="AlphaFoldDB" id="A0A2S8FYC6"/>
<feature type="region of interest" description="Disordered" evidence="1">
    <location>
        <begin position="160"/>
        <end position="184"/>
    </location>
</feature>
<protein>
    <submittedName>
        <fullName evidence="2">Uncharacterized protein</fullName>
    </submittedName>
</protein>
<evidence type="ECO:0000313" key="2">
    <source>
        <dbReference type="EMBL" id="PQO37196.1"/>
    </source>
</evidence>
<gene>
    <name evidence="2" type="ORF">C5Y83_04390</name>
</gene>
<accession>A0A2S8FYC6</accession>
<dbReference type="EMBL" id="PUHY01000005">
    <property type="protein sequence ID" value="PQO37196.1"/>
    <property type="molecule type" value="Genomic_DNA"/>
</dbReference>
<organism evidence="2 3">
    <name type="scientific">Blastopirellula marina</name>
    <dbReference type="NCBI Taxonomy" id="124"/>
    <lineage>
        <taxon>Bacteria</taxon>
        <taxon>Pseudomonadati</taxon>
        <taxon>Planctomycetota</taxon>
        <taxon>Planctomycetia</taxon>
        <taxon>Pirellulales</taxon>
        <taxon>Pirellulaceae</taxon>
        <taxon>Blastopirellula</taxon>
    </lineage>
</organism>
<dbReference type="RefSeq" id="WP_105328446.1">
    <property type="nucleotide sequence ID" value="NZ_PUHY01000005.1"/>
</dbReference>
<comment type="caution">
    <text evidence="2">The sequence shown here is derived from an EMBL/GenBank/DDBJ whole genome shotgun (WGS) entry which is preliminary data.</text>
</comment>
<evidence type="ECO:0000313" key="3">
    <source>
        <dbReference type="Proteomes" id="UP000238322"/>
    </source>
</evidence>
<name>A0A2S8FYC6_9BACT</name>
<reference evidence="2 3" key="1">
    <citation type="submission" date="2018-02" db="EMBL/GenBank/DDBJ databases">
        <title>Comparative genomes isolates from brazilian mangrove.</title>
        <authorList>
            <person name="Araujo J.E."/>
            <person name="Taketani R.G."/>
            <person name="Silva M.C.P."/>
            <person name="Loureco M.V."/>
            <person name="Andreote F.D."/>
        </authorList>
    </citation>
    <scope>NUCLEOTIDE SEQUENCE [LARGE SCALE GENOMIC DNA]</scope>
    <source>
        <strain evidence="2 3">Hex-1 MGV</strain>
    </source>
</reference>
<evidence type="ECO:0000256" key="1">
    <source>
        <dbReference type="SAM" id="MobiDB-lite"/>
    </source>
</evidence>
<proteinExistence type="predicted"/>